<dbReference type="PANTHER" id="PTHR11814">
    <property type="entry name" value="SULFATE TRANSPORTER"/>
    <property type="match status" value="1"/>
</dbReference>
<evidence type="ECO:0000256" key="1">
    <source>
        <dbReference type="ARBA" id="ARBA00004141"/>
    </source>
</evidence>
<sequence length="543" mass="58935">MKKFSILPKTGLEGLKENWRSDLQAGFLVFLIALPLCLGISVASGFPPSAGIITAIVGGLIVSYTNGSHIVINGPGAGLIVVMLSAVQSLSDGDMLSGYRYTLAAIMIAGLIQVVMGLYKAGEFSSFFPAAVVQGMLSAMGIIIIGKQSHVMLGAAPEPGSLLSTLMQIPNSIMNPSPEIAIIGLSGLAILIVWPFLKQTKLGKVPAPILVLLVGMGLGQFFGLQYEHFHFENVDMHKHLIEPQFLVAIPENFIDFFYFPDFSKILTFEFWAVVISICLVASLESLLSATAAEKLDPYKRPTNLDRDLSGVGIGNVISGMLGGLPMIAELVRSSANVEYGAKTSWSNFFHGLILLVFVVLFPKIIHSIPLASLAALLVYTGYRLASPKSFQHVLDIGIEQLLLFVITIMGVLATNLLAGVLIGVGVKLLIHLSRGVWWNNMFKIHFTIQQKDSDTLVIKIIGSALFSNFIPLKKALNNLDQGKTLIFDFSEGYLIDHTVLIFIDEFSTHYTREGGICSQVGHALEKFSDHDLAARLMTADDRK</sequence>
<evidence type="ECO:0000256" key="3">
    <source>
        <dbReference type="ARBA" id="ARBA00022989"/>
    </source>
</evidence>
<feature type="transmembrane region" description="Helical" evidence="5">
    <location>
        <begin position="348"/>
        <end position="380"/>
    </location>
</feature>
<reference evidence="7 8" key="1">
    <citation type="submission" date="2015-12" db="EMBL/GenBank/DDBJ databases">
        <authorList>
            <person name="Shamseldin A."/>
            <person name="Moawad H."/>
            <person name="Abd El-Rahim W.M."/>
            <person name="Sadowsky M.J."/>
        </authorList>
    </citation>
    <scope>NUCLEOTIDE SEQUENCE [LARGE SCALE GENOMIC DNA]</scope>
    <source>
        <strain evidence="7 8">WF1</strain>
    </source>
</reference>
<dbReference type="GO" id="GO:0016020">
    <property type="term" value="C:membrane"/>
    <property type="evidence" value="ECO:0007669"/>
    <property type="project" value="UniProtKB-SubCell"/>
</dbReference>
<keyword evidence="3 5" id="KW-1133">Transmembrane helix</keyword>
<feature type="transmembrane region" description="Helical" evidence="5">
    <location>
        <begin position="308"/>
        <end position="328"/>
    </location>
</feature>
<dbReference type="RefSeq" id="WP_080524223.1">
    <property type="nucleotide sequence ID" value="NZ_LPUF01000004.1"/>
</dbReference>
<evidence type="ECO:0000256" key="5">
    <source>
        <dbReference type="SAM" id="Phobius"/>
    </source>
</evidence>
<feature type="transmembrane region" description="Helical" evidence="5">
    <location>
        <begin position="126"/>
        <end position="145"/>
    </location>
</feature>
<dbReference type="Proteomes" id="UP000191980">
    <property type="component" value="Unassembled WGS sequence"/>
</dbReference>
<feature type="transmembrane region" description="Helical" evidence="5">
    <location>
        <begin position="70"/>
        <end position="87"/>
    </location>
</feature>
<feature type="transmembrane region" description="Helical" evidence="5">
    <location>
        <begin position="49"/>
        <end position="65"/>
    </location>
</feature>
<feature type="transmembrane region" description="Helical" evidence="5">
    <location>
        <begin position="99"/>
        <end position="119"/>
    </location>
</feature>
<evidence type="ECO:0000259" key="6">
    <source>
        <dbReference type="Pfam" id="PF00916"/>
    </source>
</evidence>
<feature type="transmembrane region" description="Helical" evidence="5">
    <location>
        <begin position="25"/>
        <end position="43"/>
    </location>
</feature>
<comment type="subcellular location">
    <subcellularLocation>
        <location evidence="1">Membrane</location>
        <topology evidence="1">Multi-pass membrane protein</topology>
    </subcellularLocation>
</comment>
<name>A0A1V8M138_9GAMM</name>
<dbReference type="InterPro" id="IPR011547">
    <property type="entry name" value="SLC26A/SulP_dom"/>
</dbReference>
<feature type="transmembrane region" description="Helical" evidence="5">
    <location>
        <begin position="265"/>
        <end position="287"/>
    </location>
</feature>
<dbReference type="OrthoDB" id="9769739at2"/>
<feature type="transmembrane region" description="Helical" evidence="5">
    <location>
        <begin position="209"/>
        <end position="226"/>
    </location>
</feature>
<keyword evidence="8" id="KW-1185">Reference proteome</keyword>
<evidence type="ECO:0000313" key="8">
    <source>
        <dbReference type="Proteomes" id="UP000191980"/>
    </source>
</evidence>
<evidence type="ECO:0000256" key="4">
    <source>
        <dbReference type="ARBA" id="ARBA00023136"/>
    </source>
</evidence>
<dbReference type="EMBL" id="LPUF01000004">
    <property type="protein sequence ID" value="OQK15271.1"/>
    <property type="molecule type" value="Genomic_DNA"/>
</dbReference>
<feature type="transmembrane region" description="Helical" evidence="5">
    <location>
        <begin position="401"/>
        <end position="424"/>
    </location>
</feature>
<proteinExistence type="predicted"/>
<feature type="domain" description="SLC26A/SulP transporter" evidence="6">
    <location>
        <begin position="20"/>
        <end position="406"/>
    </location>
</feature>
<protein>
    <submittedName>
        <fullName evidence="7">Sulfate transporter</fullName>
    </submittedName>
</protein>
<keyword evidence="4 5" id="KW-0472">Membrane</keyword>
<feature type="transmembrane region" description="Helical" evidence="5">
    <location>
        <begin position="180"/>
        <end position="197"/>
    </location>
</feature>
<keyword evidence="2 5" id="KW-0812">Transmembrane</keyword>
<dbReference type="AlphaFoldDB" id="A0A1V8M138"/>
<gene>
    <name evidence="7" type="ORF">AU255_17490</name>
</gene>
<dbReference type="STRING" id="1420851.AU255_17490"/>
<evidence type="ECO:0000256" key="2">
    <source>
        <dbReference type="ARBA" id="ARBA00022692"/>
    </source>
</evidence>
<dbReference type="InterPro" id="IPR001902">
    <property type="entry name" value="SLC26A/SulP_fam"/>
</dbReference>
<dbReference type="GO" id="GO:0055085">
    <property type="term" value="P:transmembrane transport"/>
    <property type="evidence" value="ECO:0007669"/>
    <property type="project" value="InterPro"/>
</dbReference>
<comment type="caution">
    <text evidence="7">The sequence shown here is derived from an EMBL/GenBank/DDBJ whole genome shotgun (WGS) entry which is preliminary data.</text>
</comment>
<dbReference type="Pfam" id="PF00916">
    <property type="entry name" value="Sulfate_transp"/>
    <property type="match status" value="1"/>
</dbReference>
<evidence type="ECO:0000313" key="7">
    <source>
        <dbReference type="EMBL" id="OQK15271.1"/>
    </source>
</evidence>
<accession>A0A1V8M138</accession>
<organism evidence="7 8">
    <name type="scientific">Methyloprofundus sedimenti</name>
    <dbReference type="NCBI Taxonomy" id="1420851"/>
    <lineage>
        <taxon>Bacteria</taxon>
        <taxon>Pseudomonadati</taxon>
        <taxon>Pseudomonadota</taxon>
        <taxon>Gammaproteobacteria</taxon>
        <taxon>Methylococcales</taxon>
        <taxon>Methylococcaceae</taxon>
        <taxon>Methyloprofundus</taxon>
    </lineage>
</organism>